<dbReference type="GO" id="GO:0019875">
    <property type="term" value="F:6-aminohexanoate-dimer hydrolase activity"/>
    <property type="evidence" value="ECO:0007669"/>
    <property type="project" value="UniProtKB-EC"/>
</dbReference>
<dbReference type="InterPro" id="IPR001466">
    <property type="entry name" value="Beta-lactam-related"/>
</dbReference>
<evidence type="ECO:0000259" key="1">
    <source>
        <dbReference type="Pfam" id="PF00144"/>
    </source>
</evidence>
<dbReference type="SUPFAM" id="SSF56601">
    <property type="entry name" value="beta-lactamase/transpeptidase-like"/>
    <property type="match status" value="1"/>
</dbReference>
<keyword evidence="2" id="KW-0378">Hydrolase</keyword>
<feature type="domain" description="Beta-lactamase-related" evidence="1">
    <location>
        <begin position="105"/>
        <end position="390"/>
    </location>
</feature>
<dbReference type="EC" id="3.5.1.46" evidence="2"/>
<dbReference type="OrthoDB" id="9814204at2"/>
<protein>
    <submittedName>
        <fullName evidence="2">6-aminohexanoate-dimer hydrolase</fullName>
        <ecNumber evidence="2">3.5.1.46</ecNumber>
    </submittedName>
</protein>
<reference evidence="2 3" key="1">
    <citation type="submission" date="2016-10" db="EMBL/GenBank/DDBJ databases">
        <title>Genome Sequence of Pseudomonas putida GM4FR.</title>
        <authorList>
            <person name="Poehlein A."/>
            <person name="Wemheuer F."/>
            <person name="Hollensteiner J."/>
            <person name="Wemheuer B."/>
        </authorList>
    </citation>
    <scope>NUCLEOTIDE SEQUENCE [LARGE SCALE GENOMIC DNA]</scope>
    <source>
        <strain evidence="2 3">GM4FR</strain>
    </source>
</reference>
<comment type="caution">
    <text evidence="2">The sequence shown here is derived from an EMBL/GenBank/DDBJ whole genome shotgun (WGS) entry which is preliminary data.</text>
</comment>
<dbReference type="Gene3D" id="3.40.710.10">
    <property type="entry name" value="DD-peptidase/beta-lactamase superfamily"/>
    <property type="match status" value="1"/>
</dbReference>
<dbReference type="AlphaFoldDB" id="A0A1Q9R4G9"/>
<accession>A0A1Q9R4G9</accession>
<name>A0A1Q9R4G9_PSEPU</name>
<evidence type="ECO:0000313" key="2">
    <source>
        <dbReference type="EMBL" id="OLS62310.1"/>
    </source>
</evidence>
<sequence length="412" mass="45729">MSNEFTEALRSAYRAGNPAAVPLMQGFPPPPEQRVTWHNFMTPPHNRWAFQNMERIRPGIVIERGSQPVRALPAAANHLEDFSFESASGDILSLHEHLKATHTDGWLVLKDDQLVQELYALHHQPRQRHIMFSVTKSLIGMHAEELVQGGVLDDRLPALHYVPEFAGSAFADASVRQLMDMAVGIDYDEVYDDPDSGSLHFGYACGLTPAPEGIHVCASLYEYLPGMRKRGEHGGFFHYVTAVTEALGWVMEQASGRSCAQMVEAVWRELGCERDAFFVADPWGRNVTGCGFNATLRDMARYGQLLLDRGECNGRQLIAPAAIDAVLAGADPAIYATNEGFAQWSPGATYKSQWYVYPDEALLAVGIHGQILYVDFQRQVVMVKQSSQPEAESILDIDTLRLIRALAVSLQE</sequence>
<gene>
    <name evidence="2" type="primary">nylB'_2</name>
    <name evidence="2" type="ORF">PSEMO_27740</name>
</gene>
<proteinExistence type="predicted"/>
<dbReference type="PANTHER" id="PTHR43283:SF7">
    <property type="entry name" value="BETA-LACTAMASE-RELATED DOMAIN-CONTAINING PROTEIN"/>
    <property type="match status" value="1"/>
</dbReference>
<dbReference type="RefSeq" id="WP_075803609.1">
    <property type="nucleotide sequence ID" value="NZ_MKZO01000024.1"/>
</dbReference>
<dbReference type="InterPro" id="IPR012338">
    <property type="entry name" value="Beta-lactam/transpept-like"/>
</dbReference>
<dbReference type="PANTHER" id="PTHR43283">
    <property type="entry name" value="BETA-LACTAMASE-RELATED"/>
    <property type="match status" value="1"/>
</dbReference>
<dbReference type="EMBL" id="MKZO01000024">
    <property type="protein sequence ID" value="OLS62310.1"/>
    <property type="molecule type" value="Genomic_DNA"/>
</dbReference>
<dbReference type="InterPro" id="IPR050789">
    <property type="entry name" value="Diverse_Enzym_Activities"/>
</dbReference>
<dbReference type="Pfam" id="PF00144">
    <property type="entry name" value="Beta-lactamase"/>
    <property type="match status" value="1"/>
</dbReference>
<organism evidence="2 3">
    <name type="scientific">Pseudomonas putida</name>
    <name type="common">Arthrobacter siderocapsulatus</name>
    <dbReference type="NCBI Taxonomy" id="303"/>
    <lineage>
        <taxon>Bacteria</taxon>
        <taxon>Pseudomonadati</taxon>
        <taxon>Pseudomonadota</taxon>
        <taxon>Gammaproteobacteria</taxon>
        <taxon>Pseudomonadales</taxon>
        <taxon>Pseudomonadaceae</taxon>
        <taxon>Pseudomonas</taxon>
    </lineage>
</organism>
<evidence type="ECO:0000313" key="3">
    <source>
        <dbReference type="Proteomes" id="UP000186736"/>
    </source>
</evidence>
<dbReference type="Proteomes" id="UP000186736">
    <property type="component" value="Unassembled WGS sequence"/>
</dbReference>